<accession>A0A2G9TV93</accession>
<evidence type="ECO:0000259" key="1">
    <source>
        <dbReference type="PROSITE" id="PS51518"/>
    </source>
</evidence>
<dbReference type="AlphaFoldDB" id="A0A2G9TV93"/>
<feature type="non-terminal residue" evidence="2">
    <location>
        <position position="1"/>
    </location>
</feature>
<feature type="domain" description="SGF29 C-terminal" evidence="1">
    <location>
        <begin position="1"/>
        <end position="71"/>
    </location>
</feature>
<dbReference type="InterPro" id="IPR010750">
    <property type="entry name" value="SGF29_tudor-like_dom"/>
</dbReference>
<proteinExistence type="predicted"/>
<sequence length="75" mass="8389">LHFFSFNKTCVGPRTTGSVSTAYERVVQKVPQLATDDYLVAFEDPSYSNGYSPPLPIPQRYVVSYKEVKGKNTKA</sequence>
<evidence type="ECO:0000313" key="2">
    <source>
        <dbReference type="EMBL" id="PIO61838.1"/>
    </source>
</evidence>
<dbReference type="Proteomes" id="UP000230423">
    <property type="component" value="Unassembled WGS sequence"/>
</dbReference>
<reference evidence="2 3" key="1">
    <citation type="submission" date="2015-09" db="EMBL/GenBank/DDBJ databases">
        <title>Draft genome of the parasitic nematode Teladorsagia circumcincta isolate WARC Sus (inbred).</title>
        <authorList>
            <person name="Mitreva M."/>
        </authorList>
    </citation>
    <scope>NUCLEOTIDE SEQUENCE [LARGE SCALE GENOMIC DNA]</scope>
    <source>
        <strain evidence="2 3">S</strain>
    </source>
</reference>
<gene>
    <name evidence="2" type="ORF">TELCIR_16626</name>
</gene>
<dbReference type="EMBL" id="KZ352948">
    <property type="protein sequence ID" value="PIO61838.1"/>
    <property type="molecule type" value="Genomic_DNA"/>
</dbReference>
<evidence type="ECO:0000313" key="3">
    <source>
        <dbReference type="Proteomes" id="UP000230423"/>
    </source>
</evidence>
<keyword evidence="3" id="KW-1185">Reference proteome</keyword>
<dbReference type="Gene3D" id="2.30.30.140">
    <property type="match status" value="1"/>
</dbReference>
<dbReference type="OrthoDB" id="10265994at2759"/>
<organism evidence="2 3">
    <name type="scientific">Teladorsagia circumcincta</name>
    <name type="common">Brown stomach worm</name>
    <name type="synonym">Ostertagia circumcincta</name>
    <dbReference type="NCBI Taxonomy" id="45464"/>
    <lineage>
        <taxon>Eukaryota</taxon>
        <taxon>Metazoa</taxon>
        <taxon>Ecdysozoa</taxon>
        <taxon>Nematoda</taxon>
        <taxon>Chromadorea</taxon>
        <taxon>Rhabditida</taxon>
        <taxon>Rhabditina</taxon>
        <taxon>Rhabditomorpha</taxon>
        <taxon>Strongyloidea</taxon>
        <taxon>Trichostrongylidae</taxon>
        <taxon>Teladorsagia</taxon>
    </lineage>
</organism>
<dbReference type="PROSITE" id="PS51518">
    <property type="entry name" value="SGF29_C"/>
    <property type="match status" value="1"/>
</dbReference>
<name>A0A2G9TV93_TELCI</name>
<protein>
    <recommendedName>
        <fullName evidence="1">SGF29 C-terminal domain-containing protein</fullName>
    </recommendedName>
</protein>